<organism evidence="1 2">
    <name type="scientific">Burkholderia diffusa</name>
    <dbReference type="NCBI Taxonomy" id="488732"/>
    <lineage>
        <taxon>Bacteria</taxon>
        <taxon>Pseudomonadati</taxon>
        <taxon>Pseudomonadota</taxon>
        <taxon>Betaproteobacteria</taxon>
        <taxon>Burkholderiales</taxon>
        <taxon>Burkholderiaceae</taxon>
        <taxon>Burkholderia</taxon>
        <taxon>Burkholderia cepacia complex</taxon>
    </lineage>
</organism>
<keyword evidence="2" id="KW-1185">Reference proteome</keyword>
<dbReference type="AlphaFoldDB" id="A0A6P2PYR0"/>
<evidence type="ECO:0000313" key="2">
    <source>
        <dbReference type="Proteomes" id="UP000494125"/>
    </source>
</evidence>
<dbReference type="InterPro" id="IPR029032">
    <property type="entry name" value="AhpD-like"/>
</dbReference>
<dbReference type="EMBL" id="CABVPN010000031">
    <property type="protein sequence ID" value="VWC11028.1"/>
    <property type="molecule type" value="Genomic_DNA"/>
</dbReference>
<reference evidence="1 2" key="1">
    <citation type="submission" date="2019-09" db="EMBL/GenBank/DDBJ databases">
        <authorList>
            <person name="Depoorter E."/>
        </authorList>
    </citation>
    <scope>NUCLEOTIDE SEQUENCE [LARGE SCALE GENOMIC DNA]</scope>
    <source>
        <strain evidence="1">LMG 24065</strain>
    </source>
</reference>
<dbReference type="Gene3D" id="1.20.1290.10">
    <property type="entry name" value="AhpD-like"/>
    <property type="match status" value="1"/>
</dbReference>
<gene>
    <name evidence="1" type="ORF">BDI24065_05352</name>
</gene>
<name>A0A6P2PYR0_9BURK</name>
<protein>
    <recommendedName>
        <fullName evidence="3">Carboxymuconolactone decarboxylase</fullName>
    </recommendedName>
</protein>
<dbReference type="Proteomes" id="UP000494125">
    <property type="component" value="Unassembled WGS sequence"/>
</dbReference>
<evidence type="ECO:0008006" key="3">
    <source>
        <dbReference type="Google" id="ProtNLM"/>
    </source>
</evidence>
<accession>A0A6P2PYR0</accession>
<evidence type="ECO:0000313" key="1">
    <source>
        <dbReference type="EMBL" id="VWC11028.1"/>
    </source>
</evidence>
<proteinExistence type="predicted"/>
<dbReference type="SUPFAM" id="SSF69118">
    <property type="entry name" value="AhpD-like"/>
    <property type="match status" value="1"/>
</dbReference>
<sequence>MSHYRKMRGQLFPPVDVDETTCEIMLAMQLAVLGREIPFKVHALRALSRGVTKAQLEGLLLCGMGVSLVAFEAAQALIWLDEACAETDTPQPAQT</sequence>